<protein>
    <submittedName>
        <fullName evidence="2">Uncharacterized protein</fullName>
    </submittedName>
</protein>
<sequence length="120" mass="12795">MHHIQRDKQGNARNVRIQAQDRDPASKQGLQGQGGSSFATRLVTALQMDAGGFLLPTHIAGTSSQAGAVETTHAAIQPRRPLRSPLGVAIFTMLRVPGNAPAWYMSFCVGNRSTKGLEGT</sequence>
<reference evidence="2" key="1">
    <citation type="submission" date="2021-01" db="EMBL/GenBank/DDBJ databases">
        <title>Chromosome-level genome assembly of a human fungal pathogen reveals clustering of transcriptionally co-regulated genes.</title>
        <authorList>
            <person name="Voorhies M."/>
            <person name="Cohen S."/>
            <person name="Shea T.P."/>
            <person name="Petrus S."/>
            <person name="Munoz J.F."/>
            <person name="Poplawski S."/>
            <person name="Goldman W.E."/>
            <person name="Michael T."/>
            <person name="Cuomo C.A."/>
            <person name="Sil A."/>
            <person name="Beyhan S."/>
        </authorList>
    </citation>
    <scope>NUCLEOTIDE SEQUENCE</scope>
    <source>
        <strain evidence="2">WU24</strain>
    </source>
</reference>
<proteinExistence type="predicted"/>
<evidence type="ECO:0000313" key="2">
    <source>
        <dbReference type="EMBL" id="QSS65701.1"/>
    </source>
</evidence>
<feature type="region of interest" description="Disordered" evidence="1">
    <location>
        <begin position="1"/>
        <end position="35"/>
    </location>
</feature>
<dbReference type="EMBL" id="CP069115">
    <property type="protein sequence ID" value="QSS65701.1"/>
    <property type="molecule type" value="Genomic_DNA"/>
</dbReference>
<dbReference type="Proteomes" id="UP000663671">
    <property type="component" value="Chromosome 3"/>
</dbReference>
<evidence type="ECO:0000256" key="1">
    <source>
        <dbReference type="SAM" id="MobiDB-lite"/>
    </source>
</evidence>
<feature type="compositionally biased region" description="Basic and acidic residues" evidence="1">
    <location>
        <begin position="1"/>
        <end position="10"/>
    </location>
</feature>
<dbReference type="VEuPathDB" id="FungiDB:I7I51_06549"/>
<accession>A0A8A1MI50</accession>
<evidence type="ECO:0000313" key="3">
    <source>
        <dbReference type="Proteomes" id="UP000663671"/>
    </source>
</evidence>
<name>A0A8A1MI50_AJECA</name>
<gene>
    <name evidence="2" type="ORF">I7I51_06549</name>
</gene>
<organism evidence="2 3">
    <name type="scientific">Ajellomyces capsulatus</name>
    <name type="common">Darling's disease fungus</name>
    <name type="synonym">Histoplasma capsulatum</name>
    <dbReference type="NCBI Taxonomy" id="5037"/>
    <lineage>
        <taxon>Eukaryota</taxon>
        <taxon>Fungi</taxon>
        <taxon>Dikarya</taxon>
        <taxon>Ascomycota</taxon>
        <taxon>Pezizomycotina</taxon>
        <taxon>Eurotiomycetes</taxon>
        <taxon>Eurotiomycetidae</taxon>
        <taxon>Onygenales</taxon>
        <taxon>Ajellomycetaceae</taxon>
        <taxon>Histoplasma</taxon>
    </lineage>
</organism>
<dbReference type="AlphaFoldDB" id="A0A8A1MI50"/>